<gene>
    <name evidence="1" type="ORF">IPH26_09305</name>
</gene>
<organism evidence="1 2">
    <name type="scientific">Candidatus Methylophosphatis roskildensis</name>
    <dbReference type="NCBI Taxonomy" id="2899263"/>
    <lineage>
        <taxon>Bacteria</taxon>
        <taxon>Pseudomonadati</taxon>
        <taxon>Pseudomonadota</taxon>
        <taxon>Betaproteobacteria</taxon>
        <taxon>Nitrosomonadales</taxon>
        <taxon>Sterolibacteriaceae</taxon>
        <taxon>Candidatus Methylophosphatis</taxon>
    </lineage>
</organism>
<evidence type="ECO:0000313" key="2">
    <source>
        <dbReference type="Proteomes" id="UP000807785"/>
    </source>
</evidence>
<dbReference type="EMBL" id="JADJEV010000003">
    <property type="protein sequence ID" value="MBK6973120.1"/>
    <property type="molecule type" value="Genomic_DNA"/>
</dbReference>
<protein>
    <submittedName>
        <fullName evidence="1">Uncharacterized protein</fullName>
    </submittedName>
</protein>
<comment type="caution">
    <text evidence="1">The sequence shown here is derived from an EMBL/GenBank/DDBJ whole genome shotgun (WGS) entry which is preliminary data.</text>
</comment>
<reference evidence="1" key="1">
    <citation type="submission" date="2020-10" db="EMBL/GenBank/DDBJ databases">
        <title>Connecting structure to function with the recovery of over 1000 high-quality activated sludge metagenome-assembled genomes encoding full-length rRNA genes using long-read sequencing.</title>
        <authorList>
            <person name="Singleton C.M."/>
            <person name="Petriglieri F."/>
            <person name="Kristensen J.M."/>
            <person name="Kirkegaard R.H."/>
            <person name="Michaelsen T.Y."/>
            <person name="Andersen M.H."/>
            <person name="Karst S.M."/>
            <person name="Dueholm M.S."/>
            <person name="Nielsen P.H."/>
            <person name="Albertsen M."/>
        </authorList>
    </citation>
    <scope>NUCLEOTIDE SEQUENCE</scope>
    <source>
        <strain evidence="1">Bjer_18-Q3-R1-45_BAT3C.347</strain>
    </source>
</reference>
<dbReference type="AlphaFoldDB" id="A0A9D7HTX6"/>
<evidence type="ECO:0000313" key="1">
    <source>
        <dbReference type="EMBL" id="MBK6973120.1"/>
    </source>
</evidence>
<dbReference type="Proteomes" id="UP000807785">
    <property type="component" value="Unassembled WGS sequence"/>
</dbReference>
<sequence length="125" mass="14174">MDDLEQSDDDDLPAIEQCIVLDGDRLHFTQVGLARFRERFGRAGIDIRNVTSGEQLMRALEASFPAYWGREVARIAAKKPRSHREGIERAYVVAIALGDTEQKTRLKAILDRLNTHPLSLIRTTE</sequence>
<proteinExistence type="predicted"/>
<accession>A0A9D7HTX6</accession>
<name>A0A9D7HTX6_9PROT</name>